<name>A0A1E3GVZ8_9GAMM</name>
<comment type="caution">
    <text evidence="3">The sequence shown here is derived from an EMBL/GenBank/DDBJ whole genome shotgun (WGS) entry which is preliminary data.</text>
</comment>
<dbReference type="GO" id="GO:0006171">
    <property type="term" value="P:cAMP biosynthetic process"/>
    <property type="evidence" value="ECO:0007669"/>
    <property type="project" value="InterPro"/>
</dbReference>
<gene>
    <name evidence="3" type="primary">cyaA</name>
    <name evidence="3" type="ORF">A9E74_00146</name>
</gene>
<sequence length="877" mass="100599">MDRAQALRVFQAHNRARISRLIELAPPKQAMFYRLLPLLFHINHKLLPGYISDDCPAGIMDYQPDNEALHSAINLNRNFIHRRKALRRYALRGVYLLNPAGQIRYPEPASFDLWLVHHATLKPDQLALLQNKVEVITQWVATLGITLRCRLLDETQCRNEALSTTERQQFYLHGLCIAGSAPLWWLITSEEQLSYPQIAERLLSQRGLTQISLLDFGFDSSVEAQALFNDACQVLKKSLQGDATALLDLVFLQNQLSLWPNVIPLAERYKQQVELGETDSMRVEPAGLKLAEIEQFAALGDQQIARQAFYALCGERLSQQVHHPQFSWRRFSLQKIYTNWSWSADTLKIEDSRASWSYPQRQQWWSDLLPKLQRFLSDLQQFAKQHLASAADQLDELEKLLALTLDNTDSVIEQLPAALQMPNGPEQLYLYRYVEQSYWILSSIPLSDAKQVGLNQHKSLVHLLAWAVRSNILTTRSWLRVADQKHQININLVLELTQTLLKSPLPLTQNEVRSEAFQQPAKAEQLMLFANLQTTGNDIQQTAAVQLASLNNDPLSYTSSRQNLVNSLDLLIFSSWGQWHHYRFEGVNAVAEGLSQTLKWQPATQLSSHILCWCATGFFGQAINKRLQALFEAVLTHYQYHPQQGRYLLTHGDRLLQIQWHDDALQIKPFAAGKTLNQALAEEQKLYLPSRVDSYLDTDNLLNSLLLYQQQQIVSLFAYRQTDTTEVYIVDELGRLQQFTHPPVTESLILAQLKLFINNSVAETVIRCDCYQLLKQQQRWQINAIKPLRPASASLSVIWQITGAQLALKINSQVVKTDLGDPQLSTILAELFQQQNGHKPAFYFIDKLQFVPKAPYSSLFFLNRKYELEQQFNTVKL</sequence>
<dbReference type="STRING" id="291169.A9E74_00146"/>
<dbReference type="EMBL" id="MCRI01000001">
    <property type="protein sequence ID" value="ODN68174.1"/>
    <property type="molecule type" value="Genomic_DNA"/>
</dbReference>
<dbReference type="InterPro" id="IPR000274">
    <property type="entry name" value="Adenylate_cyclase_1"/>
</dbReference>
<accession>A0A1E3GVZ8</accession>
<dbReference type="GO" id="GO:0004016">
    <property type="term" value="F:adenylate cyclase activity"/>
    <property type="evidence" value="ECO:0007669"/>
    <property type="project" value="UniProtKB-EC"/>
</dbReference>
<evidence type="ECO:0000256" key="1">
    <source>
        <dbReference type="SAM" id="Coils"/>
    </source>
</evidence>
<keyword evidence="3" id="KW-0456">Lyase</keyword>
<reference evidence="3 4" key="1">
    <citation type="submission" date="2016-07" db="EMBL/GenBank/DDBJ databases">
        <title>Draft Genome Sequence of Methylophaga muralis Bur 1.</title>
        <authorList>
            <person name="Vasilenko O.V."/>
            <person name="Doronina N.V."/>
            <person name="Shmareva M.N."/>
            <person name="Tarlachkov S.V."/>
            <person name="Mustakhimov I."/>
            <person name="Trotsenko Y.A."/>
        </authorList>
    </citation>
    <scope>NUCLEOTIDE SEQUENCE [LARGE SCALE GENOMIC DNA]</scope>
    <source>
        <strain evidence="3 4">Bur 1</strain>
    </source>
</reference>
<feature type="coiled-coil region" evidence="1">
    <location>
        <begin position="380"/>
        <end position="407"/>
    </location>
</feature>
<dbReference type="AlphaFoldDB" id="A0A1E3GVZ8"/>
<protein>
    <submittedName>
        <fullName evidence="3">Adenylate cyclase</fullName>
        <ecNumber evidence="3">4.6.1.1</ecNumber>
    </submittedName>
</protein>
<feature type="domain" description="Adenylate cyclase class-I N-terminal" evidence="2">
    <location>
        <begin position="8"/>
        <end position="185"/>
    </location>
</feature>
<dbReference type="Proteomes" id="UP000094379">
    <property type="component" value="Unassembled WGS sequence"/>
</dbReference>
<dbReference type="Pfam" id="PF01295">
    <property type="entry name" value="Adenylate_cycl"/>
    <property type="match status" value="1"/>
</dbReference>
<dbReference type="Pfam" id="PF12633">
    <property type="entry name" value="Adenyl_cycl_N"/>
    <property type="match status" value="1"/>
</dbReference>
<dbReference type="PANTHER" id="PTHR38760">
    <property type="entry name" value="ADENYLATE CYCLASE"/>
    <property type="match status" value="1"/>
</dbReference>
<dbReference type="RefSeq" id="WP_069294755.1">
    <property type="nucleotide sequence ID" value="NZ_MCRI01000001.1"/>
</dbReference>
<keyword evidence="1" id="KW-0175">Coiled coil</keyword>
<organism evidence="3 4">
    <name type="scientific">Methylophaga muralis</name>
    <dbReference type="NCBI Taxonomy" id="291169"/>
    <lineage>
        <taxon>Bacteria</taxon>
        <taxon>Pseudomonadati</taxon>
        <taxon>Pseudomonadota</taxon>
        <taxon>Gammaproteobacteria</taxon>
        <taxon>Thiotrichales</taxon>
        <taxon>Piscirickettsiaceae</taxon>
        <taxon>Methylophaga</taxon>
    </lineage>
</organism>
<evidence type="ECO:0000313" key="3">
    <source>
        <dbReference type="EMBL" id="ODN68174.1"/>
    </source>
</evidence>
<dbReference type="PANTHER" id="PTHR38760:SF1">
    <property type="entry name" value="ADENYLATE CYCLASE"/>
    <property type="match status" value="1"/>
</dbReference>
<dbReference type="PATRIC" id="fig|291169.3.peg.147"/>
<dbReference type="EC" id="4.6.1.1" evidence="3"/>
<evidence type="ECO:0000259" key="2">
    <source>
        <dbReference type="Pfam" id="PF12633"/>
    </source>
</evidence>
<proteinExistence type="predicted"/>
<dbReference type="InterPro" id="IPR024685">
    <property type="entry name" value="Adenylate_cyclase_1_N"/>
</dbReference>
<evidence type="ECO:0000313" key="4">
    <source>
        <dbReference type="Proteomes" id="UP000094379"/>
    </source>
</evidence>
<keyword evidence="4" id="KW-1185">Reference proteome</keyword>